<evidence type="ECO:0000313" key="11">
    <source>
        <dbReference type="Proteomes" id="UP000738402"/>
    </source>
</evidence>
<evidence type="ECO:0000259" key="9">
    <source>
        <dbReference type="Pfam" id="PF16575"/>
    </source>
</evidence>
<evidence type="ECO:0000313" key="10">
    <source>
        <dbReference type="EMBL" id="KAG7730057.1"/>
    </source>
</evidence>
<dbReference type="GO" id="GO:0005524">
    <property type="term" value="F:ATP binding"/>
    <property type="evidence" value="ECO:0007669"/>
    <property type="project" value="UniProtKB-KW"/>
</dbReference>
<dbReference type="GO" id="GO:0051731">
    <property type="term" value="F:polynucleotide 5'-hydroxyl-kinase activity"/>
    <property type="evidence" value="ECO:0007669"/>
    <property type="project" value="InterPro"/>
</dbReference>
<reference evidence="10" key="1">
    <citation type="journal article" date="2021" name="G3 (Bethesda)">
        <title>Genomic diversity, chromosomal rearrangements, and interspecies hybridization in the ogataea polymorpha species complex.</title>
        <authorList>
            <person name="Hanson S.J."/>
            <person name="Cinneide E.O."/>
            <person name="Salzberg L.I."/>
            <person name="Wolfe K.H."/>
            <person name="McGowan J."/>
            <person name="Fitzpatrick D.A."/>
            <person name="Matlin K."/>
        </authorList>
    </citation>
    <scope>NUCLEOTIDE SEQUENCE</scope>
    <source>
        <strain evidence="10">83-405-1</strain>
    </source>
</reference>
<evidence type="ECO:0000256" key="3">
    <source>
        <dbReference type="ARBA" id="ARBA00019824"/>
    </source>
</evidence>
<dbReference type="GO" id="GO:0005634">
    <property type="term" value="C:nucleus"/>
    <property type="evidence" value="ECO:0007669"/>
    <property type="project" value="TreeGrafter"/>
</dbReference>
<evidence type="ECO:0000256" key="6">
    <source>
        <dbReference type="ARBA" id="ARBA00022777"/>
    </source>
</evidence>
<keyword evidence="4" id="KW-0808">Transferase</keyword>
<evidence type="ECO:0000256" key="7">
    <source>
        <dbReference type="ARBA" id="ARBA00022840"/>
    </source>
</evidence>
<dbReference type="Proteomes" id="UP000738402">
    <property type="component" value="Unassembled WGS sequence"/>
</dbReference>
<evidence type="ECO:0000256" key="8">
    <source>
        <dbReference type="SAM" id="MobiDB-lite"/>
    </source>
</evidence>
<organism evidence="10 11">
    <name type="scientific">Ogataea haglerorum</name>
    <dbReference type="NCBI Taxonomy" id="1937702"/>
    <lineage>
        <taxon>Eukaryota</taxon>
        <taxon>Fungi</taxon>
        <taxon>Dikarya</taxon>
        <taxon>Ascomycota</taxon>
        <taxon>Saccharomycotina</taxon>
        <taxon>Pichiomycetes</taxon>
        <taxon>Pichiales</taxon>
        <taxon>Pichiaceae</taxon>
        <taxon>Ogataea</taxon>
    </lineage>
</organism>
<keyword evidence="7" id="KW-0067">ATP-binding</keyword>
<dbReference type="PANTHER" id="PTHR12755">
    <property type="entry name" value="CLEAVAGE/POLYADENYLATION FACTOR IA SUBUNIT CLP1P"/>
    <property type="match status" value="1"/>
</dbReference>
<keyword evidence="5" id="KW-0547">Nucleotide-binding</keyword>
<dbReference type="GO" id="GO:0000448">
    <property type="term" value="P:cleavage in ITS2 between 5.8S rRNA and LSU-rRNA of tricistronic rRNA transcript (SSU-rRNA, 5.8S rRNA, LSU-rRNA)"/>
    <property type="evidence" value="ECO:0007669"/>
    <property type="project" value="TreeGrafter"/>
</dbReference>
<comment type="similarity">
    <text evidence="1">Belongs to the Clp1 family. NOL9/GRC3 subfamily.</text>
</comment>
<sequence length="633" mass="70880">MSRRGPPISAFAALSSADDDEVIGYEQSDEDPESVSEQRPVSEPPELARAQPSAPVYSAPNAPVVVSCSKFVPTSENVVYGRGYVVIGLKADEFLMVKGQYTLKIQRGAVQIDSILYHSSHDPVKIYGLSLSSIPLISAAQVTDQNLVEDTVLPETEHLFTPNYKSVIRLDDVFDGLEKLGLLYPQLKNIHPNREDIDEFEGSAFAKSFYPYSFKVVENPSNNLGTYINKTWKNALEALTSPSGSAEDMRVLVIGAKNTGKSTFLRLLLNKLAAHEHISPKVLDIDPGQPEYSLPDCISLTTHHKPIHGQYFPFLCEHPARICYIGFNTPQRQPIKYISQLKALSSHMDMENGPLLINSPGWIKGFGVEILKELTDAVRPTHLVYLSFGGEDDNQLLCNLTYENLVRVPVPGFNSRGYDIVRYSPSQIRNFRMLSYFHYNRYEKTFDFEPLLARSPYKISYADFCDRDALIRYPGLSGISILDAANINHEDLVECLETQVVAIFELENEEFINLYDEMVQRGQLGSLESYPNLFNNTLESVAPEFRGLALIHSVNTTAKYINLYTPIDVARLSKSLASNETKLVLVKGRSDLPTEELIPKMISKTALPYVTYAAFGKGAKSVNVRRNVQRKTK</sequence>
<protein>
    <recommendedName>
        <fullName evidence="3">Polynucleotide 5'-hydroxyl-kinase GRC3</fullName>
    </recommendedName>
    <alternativeName>
        <fullName evidence="2">Polynucleotide 5'-hydroxyl-kinase grc3</fullName>
    </alternativeName>
</protein>
<proteinExistence type="inferred from homology"/>
<evidence type="ECO:0000256" key="1">
    <source>
        <dbReference type="ARBA" id="ARBA00011003"/>
    </source>
</evidence>
<dbReference type="PANTHER" id="PTHR12755:SF3">
    <property type="entry name" value="POLYNUCLEOTIDE 5'-HYDROXYL-KINASE NOL9"/>
    <property type="match status" value="1"/>
</dbReference>
<comment type="caution">
    <text evidence="10">The sequence shown here is derived from an EMBL/GenBank/DDBJ whole genome shotgun (WGS) entry which is preliminary data.</text>
</comment>
<feature type="domain" description="Clp1 P-loop" evidence="9">
    <location>
        <begin position="255"/>
        <end position="438"/>
    </location>
</feature>
<gene>
    <name evidence="10" type="ORF">KL933_001137</name>
</gene>
<evidence type="ECO:0000256" key="5">
    <source>
        <dbReference type="ARBA" id="ARBA00022741"/>
    </source>
</evidence>
<dbReference type="InterPro" id="IPR045116">
    <property type="entry name" value="Clp1/Grc3"/>
</dbReference>
<dbReference type="SUPFAM" id="SSF52540">
    <property type="entry name" value="P-loop containing nucleoside triphosphate hydrolases"/>
    <property type="match status" value="1"/>
</dbReference>
<feature type="compositionally biased region" description="Acidic residues" evidence="8">
    <location>
        <begin position="23"/>
        <end position="34"/>
    </location>
</feature>
<evidence type="ECO:0000256" key="4">
    <source>
        <dbReference type="ARBA" id="ARBA00022679"/>
    </source>
</evidence>
<feature type="region of interest" description="Disordered" evidence="8">
    <location>
        <begin position="23"/>
        <end position="55"/>
    </location>
</feature>
<dbReference type="InterPro" id="IPR027417">
    <property type="entry name" value="P-loop_NTPase"/>
</dbReference>
<evidence type="ECO:0000256" key="2">
    <source>
        <dbReference type="ARBA" id="ARBA00018706"/>
    </source>
</evidence>
<keyword evidence="6" id="KW-0418">Kinase</keyword>
<dbReference type="InterPro" id="IPR032319">
    <property type="entry name" value="CLP1_P"/>
</dbReference>
<dbReference type="Gene3D" id="3.40.50.300">
    <property type="entry name" value="P-loop containing nucleotide triphosphate hydrolases"/>
    <property type="match status" value="1"/>
</dbReference>
<name>A0AAN6I2U7_9ASCO</name>
<dbReference type="Pfam" id="PF16575">
    <property type="entry name" value="CLP1_P"/>
    <property type="match status" value="1"/>
</dbReference>
<dbReference type="EMBL" id="JAHLUH010000002">
    <property type="protein sequence ID" value="KAG7730057.1"/>
    <property type="molecule type" value="Genomic_DNA"/>
</dbReference>
<accession>A0AAN6I2U7</accession>
<dbReference type="AlphaFoldDB" id="A0AAN6I2U7"/>